<gene>
    <name evidence="2" type="ORF">FIBSPDRAFT_868822</name>
</gene>
<proteinExistence type="predicted"/>
<feature type="compositionally biased region" description="Polar residues" evidence="1">
    <location>
        <begin position="1"/>
        <end position="13"/>
    </location>
</feature>
<dbReference type="EMBL" id="KV417625">
    <property type="protein sequence ID" value="KZP13953.1"/>
    <property type="molecule type" value="Genomic_DNA"/>
</dbReference>
<reference evidence="2 3" key="1">
    <citation type="journal article" date="2016" name="Mol. Biol. Evol.">
        <title>Comparative Genomics of Early-Diverging Mushroom-Forming Fungi Provides Insights into the Origins of Lignocellulose Decay Capabilities.</title>
        <authorList>
            <person name="Nagy L.G."/>
            <person name="Riley R."/>
            <person name="Tritt A."/>
            <person name="Adam C."/>
            <person name="Daum C."/>
            <person name="Floudas D."/>
            <person name="Sun H."/>
            <person name="Yadav J.S."/>
            <person name="Pangilinan J."/>
            <person name="Larsson K.H."/>
            <person name="Matsuura K."/>
            <person name="Barry K."/>
            <person name="Labutti K."/>
            <person name="Kuo R."/>
            <person name="Ohm R.A."/>
            <person name="Bhattacharya S.S."/>
            <person name="Shirouzu T."/>
            <person name="Yoshinaga Y."/>
            <person name="Martin F.M."/>
            <person name="Grigoriev I.V."/>
            <person name="Hibbett D.S."/>
        </authorList>
    </citation>
    <scope>NUCLEOTIDE SEQUENCE [LARGE SCALE GENOMIC DNA]</scope>
    <source>
        <strain evidence="2 3">CBS 109695</strain>
    </source>
</reference>
<name>A0A166CSE0_9AGAM</name>
<evidence type="ECO:0000256" key="1">
    <source>
        <dbReference type="SAM" id="MobiDB-lite"/>
    </source>
</evidence>
<dbReference type="AlphaFoldDB" id="A0A166CSE0"/>
<protein>
    <submittedName>
        <fullName evidence="2">Uncharacterized protein</fullName>
    </submittedName>
</protein>
<feature type="non-terminal residue" evidence="2">
    <location>
        <position position="89"/>
    </location>
</feature>
<dbReference type="Proteomes" id="UP000076532">
    <property type="component" value="Unassembled WGS sequence"/>
</dbReference>
<evidence type="ECO:0000313" key="3">
    <source>
        <dbReference type="Proteomes" id="UP000076532"/>
    </source>
</evidence>
<keyword evidence="3" id="KW-1185">Reference proteome</keyword>
<feature type="region of interest" description="Disordered" evidence="1">
    <location>
        <begin position="1"/>
        <end position="20"/>
    </location>
</feature>
<sequence length="89" mass="9388">MDPVTSFSTNALATNGGMDVRNHLGSNTTYNYNGPVHYHSYCSIYGCPNHTPITMPNSVPSDPLAGVGEDTAGLLVDDRRAVSSSSITV</sequence>
<organism evidence="2 3">
    <name type="scientific">Athelia psychrophila</name>
    <dbReference type="NCBI Taxonomy" id="1759441"/>
    <lineage>
        <taxon>Eukaryota</taxon>
        <taxon>Fungi</taxon>
        <taxon>Dikarya</taxon>
        <taxon>Basidiomycota</taxon>
        <taxon>Agaricomycotina</taxon>
        <taxon>Agaricomycetes</taxon>
        <taxon>Agaricomycetidae</taxon>
        <taxon>Atheliales</taxon>
        <taxon>Atheliaceae</taxon>
        <taxon>Athelia</taxon>
    </lineage>
</organism>
<evidence type="ECO:0000313" key="2">
    <source>
        <dbReference type="EMBL" id="KZP13953.1"/>
    </source>
</evidence>
<accession>A0A166CSE0</accession>